<evidence type="ECO:0000256" key="1">
    <source>
        <dbReference type="SAM" id="Phobius"/>
    </source>
</evidence>
<dbReference type="PANTHER" id="PTHR37314">
    <property type="entry name" value="SLR0142 PROTEIN"/>
    <property type="match status" value="1"/>
</dbReference>
<dbReference type="Pfam" id="PF06912">
    <property type="entry name" value="DUF1275"/>
    <property type="match status" value="1"/>
</dbReference>
<protein>
    <recommendedName>
        <fullName evidence="4">DUF1275 domain-containing protein</fullName>
    </recommendedName>
</protein>
<feature type="transmembrane region" description="Helical" evidence="1">
    <location>
        <begin position="62"/>
        <end position="82"/>
    </location>
</feature>
<comment type="caution">
    <text evidence="2">The sequence shown here is derived from an EMBL/GenBank/DDBJ whole genome shotgun (WGS) entry which is preliminary data.</text>
</comment>
<feature type="transmembrane region" description="Helical" evidence="1">
    <location>
        <begin position="176"/>
        <end position="196"/>
    </location>
</feature>
<dbReference type="Proteomes" id="UP001527925">
    <property type="component" value="Unassembled WGS sequence"/>
</dbReference>
<feature type="transmembrane region" description="Helical" evidence="1">
    <location>
        <begin position="149"/>
        <end position="170"/>
    </location>
</feature>
<keyword evidence="3" id="KW-1185">Reference proteome</keyword>
<name>A0ABR4NF12_9FUNG</name>
<gene>
    <name evidence="2" type="ORF">HK105_202525</name>
</gene>
<keyword evidence="1" id="KW-0472">Membrane</keyword>
<dbReference type="EMBL" id="JADGIZ020000008">
    <property type="protein sequence ID" value="KAL2918111.1"/>
    <property type="molecule type" value="Genomic_DNA"/>
</dbReference>
<evidence type="ECO:0008006" key="4">
    <source>
        <dbReference type="Google" id="ProtNLM"/>
    </source>
</evidence>
<feature type="transmembrane region" description="Helical" evidence="1">
    <location>
        <begin position="118"/>
        <end position="137"/>
    </location>
</feature>
<organism evidence="2 3">
    <name type="scientific">Polyrhizophydium stewartii</name>
    <dbReference type="NCBI Taxonomy" id="2732419"/>
    <lineage>
        <taxon>Eukaryota</taxon>
        <taxon>Fungi</taxon>
        <taxon>Fungi incertae sedis</taxon>
        <taxon>Chytridiomycota</taxon>
        <taxon>Chytridiomycota incertae sedis</taxon>
        <taxon>Chytridiomycetes</taxon>
        <taxon>Rhizophydiales</taxon>
        <taxon>Rhizophydiales incertae sedis</taxon>
        <taxon>Polyrhizophydium</taxon>
    </lineage>
</organism>
<feature type="transmembrane region" description="Helical" evidence="1">
    <location>
        <begin position="12"/>
        <end position="35"/>
    </location>
</feature>
<evidence type="ECO:0000313" key="2">
    <source>
        <dbReference type="EMBL" id="KAL2918111.1"/>
    </source>
</evidence>
<dbReference type="InterPro" id="IPR010699">
    <property type="entry name" value="DUF1275"/>
</dbReference>
<keyword evidence="1" id="KW-0812">Transmembrane</keyword>
<sequence>MNNLPQREFNTIVAGGAALAANAGFINVVSMAGVFPGVTVSHVTGSVSRVAISVVQQDWDTFFLVVSIVSSFVFGAFISGFIVGDNRFKLGANYGFTLFLESGALCVSFLFLRRELIVGEWAASFACGLQNAMVTSYSGLAAELRRLKVHVPILVGFLFGGVLGQVAWIYCREYSLLLPCFFTGGVATLYLSLPYIKDAAEQLKNVQLLGNTDFDYRGDPRLRHLHEQQMIDHYAKIAGRNVDDDIQHFLKDIDAGEPRSAAGYAPVGGDVVEMDAIQRTRGVGSPLADGQRHATYGAVGSDGEQVKMISI</sequence>
<proteinExistence type="predicted"/>
<feature type="transmembrane region" description="Helical" evidence="1">
    <location>
        <begin position="94"/>
        <end position="112"/>
    </location>
</feature>
<reference evidence="2 3" key="1">
    <citation type="submission" date="2023-09" db="EMBL/GenBank/DDBJ databases">
        <title>Pangenome analysis of Batrachochytrium dendrobatidis and related Chytrids.</title>
        <authorList>
            <person name="Yacoub M.N."/>
            <person name="Stajich J.E."/>
            <person name="James T.Y."/>
        </authorList>
    </citation>
    <scope>NUCLEOTIDE SEQUENCE [LARGE SCALE GENOMIC DNA]</scope>
    <source>
        <strain evidence="2 3">JEL0888</strain>
    </source>
</reference>
<keyword evidence="1" id="KW-1133">Transmembrane helix</keyword>
<accession>A0ABR4NF12</accession>
<evidence type="ECO:0000313" key="3">
    <source>
        <dbReference type="Proteomes" id="UP001527925"/>
    </source>
</evidence>
<dbReference type="PANTHER" id="PTHR37314:SF4">
    <property type="entry name" value="UPF0700 TRANSMEMBRANE PROTEIN YOAK"/>
    <property type="match status" value="1"/>
</dbReference>